<sequence>MGRRGGDSLRHRYRRWLKRVSAEADRELRERSEARKEEVRAQIDAARRPPDWNRYHSPD</sequence>
<protein>
    <submittedName>
        <fullName evidence="2">Uncharacterized protein</fullName>
    </submittedName>
</protein>
<dbReference type="EMBL" id="BAAAZG010000008">
    <property type="protein sequence ID" value="GAA4065398.1"/>
    <property type="molecule type" value="Genomic_DNA"/>
</dbReference>
<proteinExistence type="predicted"/>
<keyword evidence="3" id="KW-1185">Reference proteome</keyword>
<dbReference type="Proteomes" id="UP001500683">
    <property type="component" value="Unassembled WGS sequence"/>
</dbReference>
<evidence type="ECO:0000313" key="3">
    <source>
        <dbReference type="Proteomes" id="UP001500683"/>
    </source>
</evidence>
<accession>A0ABP7VEP6</accession>
<gene>
    <name evidence="2" type="ORF">GCM10022214_19360</name>
</gene>
<evidence type="ECO:0000256" key="1">
    <source>
        <dbReference type="SAM" id="MobiDB-lite"/>
    </source>
</evidence>
<name>A0ABP7VEP6_9ACTN</name>
<reference evidence="3" key="1">
    <citation type="journal article" date="2019" name="Int. J. Syst. Evol. Microbiol.">
        <title>The Global Catalogue of Microorganisms (GCM) 10K type strain sequencing project: providing services to taxonomists for standard genome sequencing and annotation.</title>
        <authorList>
            <consortium name="The Broad Institute Genomics Platform"/>
            <consortium name="The Broad Institute Genome Sequencing Center for Infectious Disease"/>
            <person name="Wu L."/>
            <person name="Ma J."/>
        </authorList>
    </citation>
    <scope>NUCLEOTIDE SEQUENCE [LARGE SCALE GENOMIC DNA]</scope>
    <source>
        <strain evidence="3">JCM 16702</strain>
    </source>
</reference>
<feature type="region of interest" description="Disordered" evidence="1">
    <location>
        <begin position="27"/>
        <end position="59"/>
    </location>
</feature>
<evidence type="ECO:0000313" key="2">
    <source>
        <dbReference type="EMBL" id="GAA4065398.1"/>
    </source>
</evidence>
<organism evidence="2 3">
    <name type="scientific">Actinomadura miaoliensis</name>
    <dbReference type="NCBI Taxonomy" id="430685"/>
    <lineage>
        <taxon>Bacteria</taxon>
        <taxon>Bacillati</taxon>
        <taxon>Actinomycetota</taxon>
        <taxon>Actinomycetes</taxon>
        <taxon>Streptosporangiales</taxon>
        <taxon>Thermomonosporaceae</taxon>
        <taxon>Actinomadura</taxon>
    </lineage>
</organism>
<comment type="caution">
    <text evidence="2">The sequence shown here is derived from an EMBL/GenBank/DDBJ whole genome shotgun (WGS) entry which is preliminary data.</text>
</comment>